<keyword evidence="1" id="KW-0812">Transmembrane</keyword>
<feature type="transmembrane region" description="Helical" evidence="1">
    <location>
        <begin position="65"/>
        <end position="83"/>
    </location>
</feature>
<dbReference type="RefSeq" id="WP_157005142.1">
    <property type="nucleotide sequence ID" value="NZ_DBEZYS010000200.1"/>
</dbReference>
<accession>A0A6N8IHM9</accession>
<evidence type="ECO:0000313" key="3">
    <source>
        <dbReference type="Proteomes" id="UP000468327"/>
    </source>
</evidence>
<keyword evidence="3" id="KW-1185">Reference proteome</keyword>
<dbReference type="EMBL" id="WPOC01000003">
    <property type="protein sequence ID" value="MVN14333.1"/>
    <property type="molecule type" value="Genomic_DNA"/>
</dbReference>
<dbReference type="Proteomes" id="UP000468327">
    <property type="component" value="Unassembled WGS sequence"/>
</dbReference>
<proteinExistence type="predicted"/>
<dbReference type="InterPro" id="IPR005562">
    <property type="entry name" value="SpoVA"/>
</dbReference>
<reference evidence="2 3" key="1">
    <citation type="submission" date="2019-11" db="EMBL/GenBank/DDBJ databases">
        <title>Whole genome shotgun sequencing (WGS) data from Adlercreutzia equolifaciens ResAG-91, Eggerthella lenta MRI-F36, MRI-F37, MRI-F40, ResAG-49, ResAG-88, ResAG-121, ResAG-145, and Gordonibacter sp. ResAG-5, ResAG-26, ResAG-43, ResAG-50, ResAG-59.</title>
        <authorList>
            <person name="Stoll D.A."/>
            <person name="Danylec N."/>
            <person name="Franz C.M.A.P."/>
            <person name="Huch M."/>
        </authorList>
    </citation>
    <scope>NUCLEOTIDE SEQUENCE [LARGE SCALE GENOMIC DNA]</scope>
    <source>
        <strain evidence="2 3">ResAG-59</strain>
    </source>
</reference>
<dbReference type="AlphaFoldDB" id="A0A6N8IHM9"/>
<feature type="transmembrane region" description="Helical" evidence="1">
    <location>
        <begin position="34"/>
        <end position="58"/>
    </location>
</feature>
<sequence>MEMIISIFAAFFIGGAFCAFFQVVNDYTKSIPPKILLVGIGAGALAAALGIMGALGGFAGAGTGILVIGFGEAVFMAVQGLLAGDWTGIVTNFIVLLIFCLMGIVAGAGHLARAKAAGAACEGASETEAAVEEA</sequence>
<keyword evidence="1" id="KW-1133">Transmembrane helix</keyword>
<dbReference type="Pfam" id="PF03862">
    <property type="entry name" value="SpoVAC_SpoVAEB"/>
    <property type="match status" value="1"/>
</dbReference>
<protein>
    <submittedName>
        <fullName evidence="2">SpoVA/SpoVAEb family sporulation membrane protein</fullName>
    </submittedName>
</protein>
<keyword evidence="1" id="KW-0472">Membrane</keyword>
<feature type="transmembrane region" description="Helical" evidence="1">
    <location>
        <begin position="89"/>
        <end position="108"/>
    </location>
</feature>
<organism evidence="2 3">
    <name type="scientific">Gordonibacter urolithinfaciens</name>
    <dbReference type="NCBI Taxonomy" id="1335613"/>
    <lineage>
        <taxon>Bacteria</taxon>
        <taxon>Bacillati</taxon>
        <taxon>Actinomycetota</taxon>
        <taxon>Coriobacteriia</taxon>
        <taxon>Eggerthellales</taxon>
        <taxon>Eggerthellaceae</taxon>
        <taxon>Gordonibacter</taxon>
    </lineage>
</organism>
<comment type="caution">
    <text evidence="2">The sequence shown here is derived from an EMBL/GenBank/DDBJ whole genome shotgun (WGS) entry which is preliminary data.</text>
</comment>
<evidence type="ECO:0000313" key="2">
    <source>
        <dbReference type="EMBL" id="MVN14333.1"/>
    </source>
</evidence>
<evidence type="ECO:0000256" key="1">
    <source>
        <dbReference type="SAM" id="Phobius"/>
    </source>
</evidence>
<gene>
    <name evidence="2" type="ORF">GO738_03025</name>
</gene>
<name>A0A6N8IHM9_9ACTN</name>